<keyword evidence="6 9" id="KW-1133">Transmembrane helix</keyword>
<name>A0A1G9N8R5_9BACI</name>
<sequence>MNDANIKRPSIGMTMIPIGLAVAIFIIGIGVLKYQAELMLFFAGALFAIFATFYGRSWEEILVVMGDKIKKALPAILILFSIGMLIGTWMISGTIPFFVYYGLEIINPAHLYVMAFLVTAIVSTCVGTSWGSAGTIGVALMSIAQTMDLSMAVTAGAVVSGAYFGDKLSPLSDTTNMSSLAAGSNLYEHIRHMLFTSIPSSIIAVIVFFIMGLQIDSATDQLANVEEMLSGIGQLFNLNLVVLLPAIIVIAGSLMKKSPLIVLFISALTAMVVALIFQHATVSNLITSAVEGFNVEMIASSVAGADASIIGQDMQDLLNRGGLYSMYGATFFVFCAFFFASALEVSQALNVVLEKVITYLRSVGSVVIASLITGFAVINCTSNALVTYFLIQDIYGDVYKKKNLHPVNLSRSMEDSVTVTEALMPWTVSGVFMATTLGVGNFEFLPWAIFNLGGIVFSALYAFLAPLTGDFGIRKLKDEPESGRARSKTAI</sequence>
<keyword evidence="3" id="KW-0050">Antiport</keyword>
<dbReference type="InterPro" id="IPR004770">
    <property type="entry name" value="Na/H_antiport_NhaC"/>
</dbReference>
<keyword evidence="4" id="KW-1003">Cell membrane</keyword>
<dbReference type="GO" id="GO:0005886">
    <property type="term" value="C:plasma membrane"/>
    <property type="evidence" value="ECO:0007669"/>
    <property type="project" value="UniProtKB-SubCell"/>
</dbReference>
<dbReference type="InterPro" id="IPR018461">
    <property type="entry name" value="Na/H_Antiport_NhaC-like_C"/>
</dbReference>
<keyword evidence="2" id="KW-0813">Transport</keyword>
<evidence type="ECO:0000256" key="2">
    <source>
        <dbReference type="ARBA" id="ARBA00022448"/>
    </source>
</evidence>
<evidence type="ECO:0000256" key="8">
    <source>
        <dbReference type="ARBA" id="ARBA00038435"/>
    </source>
</evidence>
<dbReference type="STRING" id="482461.SAMN05216244_0877"/>
<evidence type="ECO:0000259" key="10">
    <source>
        <dbReference type="Pfam" id="PF03553"/>
    </source>
</evidence>
<comment type="subcellular location">
    <subcellularLocation>
        <location evidence="1">Cell membrane</location>
        <topology evidence="1">Multi-pass membrane protein</topology>
    </subcellularLocation>
</comment>
<keyword evidence="7 9" id="KW-0472">Membrane</keyword>
<keyword evidence="5 9" id="KW-0812">Transmembrane</keyword>
<evidence type="ECO:0000313" key="12">
    <source>
        <dbReference type="Proteomes" id="UP000182347"/>
    </source>
</evidence>
<dbReference type="EMBL" id="FNHF01000001">
    <property type="protein sequence ID" value="SDL82265.1"/>
    <property type="molecule type" value="Genomic_DNA"/>
</dbReference>
<feature type="transmembrane region" description="Helical" evidence="9">
    <location>
        <begin position="194"/>
        <end position="215"/>
    </location>
</feature>
<dbReference type="RefSeq" id="WP_074597615.1">
    <property type="nucleotide sequence ID" value="NZ_FNHF01000001.1"/>
</dbReference>
<gene>
    <name evidence="11" type="ORF">SAMN05216244_0877</name>
</gene>
<dbReference type="OrthoDB" id="9762978at2"/>
<dbReference type="Pfam" id="PF03553">
    <property type="entry name" value="Na_H_antiporter"/>
    <property type="match status" value="1"/>
</dbReference>
<comment type="similarity">
    <text evidence="8">Belongs to the NhaC Na(+)/H(+) (TC 2.A.35) antiporter family.</text>
</comment>
<protein>
    <submittedName>
        <fullName evidence="11">Na+:H+ antiporter, NhaC family</fullName>
    </submittedName>
</protein>
<dbReference type="Proteomes" id="UP000182347">
    <property type="component" value="Unassembled WGS sequence"/>
</dbReference>
<evidence type="ECO:0000256" key="4">
    <source>
        <dbReference type="ARBA" id="ARBA00022475"/>
    </source>
</evidence>
<feature type="transmembrane region" description="Helical" evidence="9">
    <location>
        <begin position="76"/>
        <end position="99"/>
    </location>
</feature>
<reference evidence="12" key="1">
    <citation type="submission" date="2016-10" db="EMBL/GenBank/DDBJ databases">
        <authorList>
            <person name="Varghese N."/>
            <person name="Submissions S."/>
        </authorList>
    </citation>
    <scope>NUCLEOTIDE SEQUENCE [LARGE SCALE GENOMIC DNA]</scope>
    <source>
        <strain evidence="12">CGMCC 1.6199</strain>
    </source>
</reference>
<dbReference type="PANTHER" id="PTHR33451">
    <property type="entry name" value="MALATE-2H(+)/NA(+)-LACTATE ANTIPORTER"/>
    <property type="match status" value="1"/>
</dbReference>
<proteinExistence type="inferred from homology"/>
<keyword evidence="12" id="KW-1185">Reference proteome</keyword>
<dbReference type="GO" id="GO:0015297">
    <property type="term" value="F:antiporter activity"/>
    <property type="evidence" value="ECO:0007669"/>
    <property type="project" value="UniProtKB-KW"/>
</dbReference>
<feature type="transmembrane region" description="Helical" evidence="9">
    <location>
        <begin position="366"/>
        <end position="391"/>
    </location>
</feature>
<feature type="transmembrane region" description="Helical" evidence="9">
    <location>
        <begin position="235"/>
        <end position="254"/>
    </location>
</feature>
<dbReference type="NCBIfam" id="TIGR00931">
    <property type="entry name" value="antiport_nhaC"/>
    <property type="match status" value="1"/>
</dbReference>
<feature type="transmembrane region" description="Helical" evidence="9">
    <location>
        <begin position="111"/>
        <end position="141"/>
    </location>
</feature>
<dbReference type="InterPro" id="IPR052180">
    <property type="entry name" value="NhaC_Na-H+_Antiporter"/>
</dbReference>
<evidence type="ECO:0000256" key="3">
    <source>
        <dbReference type="ARBA" id="ARBA00022449"/>
    </source>
</evidence>
<evidence type="ECO:0000256" key="5">
    <source>
        <dbReference type="ARBA" id="ARBA00022692"/>
    </source>
</evidence>
<evidence type="ECO:0000256" key="9">
    <source>
        <dbReference type="SAM" id="Phobius"/>
    </source>
</evidence>
<evidence type="ECO:0000256" key="1">
    <source>
        <dbReference type="ARBA" id="ARBA00004651"/>
    </source>
</evidence>
<feature type="transmembrane region" description="Helical" evidence="9">
    <location>
        <begin position="261"/>
        <end position="280"/>
    </location>
</feature>
<dbReference type="AlphaFoldDB" id="A0A1G9N8R5"/>
<feature type="domain" description="Na+/H+ antiporter NhaC-like C-terminal" evidence="10">
    <location>
        <begin position="161"/>
        <end position="464"/>
    </location>
</feature>
<feature type="transmembrane region" description="Helical" evidence="9">
    <location>
        <begin position="444"/>
        <end position="467"/>
    </location>
</feature>
<dbReference type="PANTHER" id="PTHR33451:SF3">
    <property type="entry name" value="MALATE-2H(+)_NA(+)-LACTATE ANTIPORTER"/>
    <property type="match status" value="1"/>
</dbReference>
<feature type="transmembrane region" description="Helical" evidence="9">
    <location>
        <begin position="324"/>
        <end position="345"/>
    </location>
</feature>
<accession>A0A1G9N8R5</accession>
<evidence type="ECO:0000313" key="11">
    <source>
        <dbReference type="EMBL" id="SDL82265.1"/>
    </source>
</evidence>
<evidence type="ECO:0000256" key="6">
    <source>
        <dbReference type="ARBA" id="ARBA00022989"/>
    </source>
</evidence>
<evidence type="ECO:0000256" key="7">
    <source>
        <dbReference type="ARBA" id="ARBA00023136"/>
    </source>
</evidence>
<feature type="transmembrane region" description="Helical" evidence="9">
    <location>
        <begin position="38"/>
        <end position="55"/>
    </location>
</feature>
<feature type="transmembrane region" description="Helical" evidence="9">
    <location>
        <begin position="12"/>
        <end position="32"/>
    </location>
</feature>
<organism evidence="11 12">
    <name type="scientific">Sediminibacillus halophilus</name>
    <dbReference type="NCBI Taxonomy" id="482461"/>
    <lineage>
        <taxon>Bacteria</taxon>
        <taxon>Bacillati</taxon>
        <taxon>Bacillota</taxon>
        <taxon>Bacilli</taxon>
        <taxon>Bacillales</taxon>
        <taxon>Bacillaceae</taxon>
        <taxon>Sediminibacillus</taxon>
    </lineage>
</organism>